<dbReference type="STRING" id="395963.Bind_3160"/>
<dbReference type="CDD" id="cd07324">
    <property type="entry name" value="M48C_Oma1-like"/>
    <property type="match status" value="1"/>
</dbReference>
<dbReference type="Pfam" id="PF01435">
    <property type="entry name" value="Peptidase_M48"/>
    <property type="match status" value="1"/>
</dbReference>
<feature type="domain" description="Peptidase M48" evidence="7">
    <location>
        <begin position="97"/>
        <end position="280"/>
    </location>
</feature>
<evidence type="ECO:0000256" key="4">
    <source>
        <dbReference type="ARBA" id="ARBA00022801"/>
    </source>
</evidence>
<evidence type="ECO:0000313" key="9">
    <source>
        <dbReference type="Proteomes" id="UP000001695"/>
    </source>
</evidence>
<organism evidence="8 9">
    <name type="scientific">Beijerinckia indica subsp. indica (strain ATCC 9039 / DSM 1715 / NCIMB 8712)</name>
    <dbReference type="NCBI Taxonomy" id="395963"/>
    <lineage>
        <taxon>Bacteria</taxon>
        <taxon>Pseudomonadati</taxon>
        <taxon>Pseudomonadota</taxon>
        <taxon>Alphaproteobacteria</taxon>
        <taxon>Hyphomicrobiales</taxon>
        <taxon>Beijerinckiaceae</taxon>
        <taxon>Beijerinckia</taxon>
    </lineage>
</organism>
<name>B2ICC4_BEII9</name>
<keyword evidence="5" id="KW-0862">Zinc</keyword>
<dbReference type="GO" id="GO:0051603">
    <property type="term" value="P:proteolysis involved in protein catabolic process"/>
    <property type="evidence" value="ECO:0007669"/>
    <property type="project" value="TreeGrafter"/>
</dbReference>
<dbReference type="EMBL" id="CP001016">
    <property type="protein sequence ID" value="ACB96721.1"/>
    <property type="molecule type" value="Genomic_DNA"/>
</dbReference>
<evidence type="ECO:0000256" key="1">
    <source>
        <dbReference type="ARBA" id="ARBA00001947"/>
    </source>
</evidence>
<dbReference type="InterPro" id="IPR001915">
    <property type="entry name" value="Peptidase_M48"/>
</dbReference>
<keyword evidence="9" id="KW-1185">Reference proteome</keyword>
<dbReference type="GO" id="GO:0046872">
    <property type="term" value="F:metal ion binding"/>
    <property type="evidence" value="ECO:0007669"/>
    <property type="project" value="UniProtKB-KW"/>
</dbReference>
<protein>
    <submittedName>
        <fullName evidence="8">Peptidase M48 Ste24p</fullName>
    </submittedName>
</protein>
<dbReference type="eggNOG" id="COG4784">
    <property type="taxonomic scope" value="Bacteria"/>
</dbReference>
<reference evidence="8 9" key="2">
    <citation type="journal article" date="2010" name="J. Bacteriol.">
        <title>Complete genome sequence of Beijerinckia indica subsp. indica.</title>
        <authorList>
            <person name="Tamas I."/>
            <person name="Dedysh S.N."/>
            <person name="Liesack W."/>
            <person name="Stott M.B."/>
            <person name="Alam M."/>
            <person name="Murrell J.C."/>
            <person name="Dunfield P.F."/>
        </authorList>
    </citation>
    <scope>NUCLEOTIDE SEQUENCE [LARGE SCALE GENOMIC DNA]</scope>
    <source>
        <strain evidence="9">ATCC 9039 / DSM 1715 / NCIMB 8712</strain>
    </source>
</reference>
<reference evidence="9" key="1">
    <citation type="submission" date="2008-03" db="EMBL/GenBank/DDBJ databases">
        <title>Complete sequence of chromosome of Beijerinckia indica subsp. indica ATCC 9039.</title>
        <authorList>
            <consortium name="US DOE Joint Genome Institute"/>
            <person name="Copeland A."/>
            <person name="Lucas S."/>
            <person name="Lapidus A."/>
            <person name="Glavina del Rio T."/>
            <person name="Dalin E."/>
            <person name="Tice H."/>
            <person name="Bruce D."/>
            <person name="Goodwin L."/>
            <person name="Pitluck S."/>
            <person name="LaButti K."/>
            <person name="Schmutz J."/>
            <person name="Larimer F."/>
            <person name="Land M."/>
            <person name="Hauser L."/>
            <person name="Kyrpides N."/>
            <person name="Mikhailova N."/>
            <person name="Dunfield P.F."/>
            <person name="Dedysh S.N."/>
            <person name="Liesack W."/>
            <person name="Saw J.H."/>
            <person name="Alam M."/>
            <person name="Chen Y."/>
            <person name="Murrell J.C."/>
            <person name="Richardson P."/>
        </authorList>
    </citation>
    <scope>NUCLEOTIDE SEQUENCE [LARGE SCALE GENOMIC DNA]</scope>
    <source>
        <strain evidence="9">ATCC 9039 / DSM 1715 / NCIMB 8712</strain>
    </source>
</reference>
<dbReference type="InterPro" id="IPR051156">
    <property type="entry name" value="Mito/Outer_Membr_Metalloprot"/>
</dbReference>
<proteinExistence type="predicted"/>
<dbReference type="HOGENOM" id="CLU_029002_5_1_5"/>
<dbReference type="Gene3D" id="3.30.2010.10">
    <property type="entry name" value="Metalloproteases ('zincins'), catalytic domain"/>
    <property type="match status" value="1"/>
</dbReference>
<evidence type="ECO:0000256" key="2">
    <source>
        <dbReference type="ARBA" id="ARBA00022670"/>
    </source>
</evidence>
<accession>B2ICC4</accession>
<evidence type="ECO:0000259" key="7">
    <source>
        <dbReference type="Pfam" id="PF01435"/>
    </source>
</evidence>
<evidence type="ECO:0000256" key="5">
    <source>
        <dbReference type="ARBA" id="ARBA00022833"/>
    </source>
</evidence>
<evidence type="ECO:0000256" key="3">
    <source>
        <dbReference type="ARBA" id="ARBA00022723"/>
    </source>
</evidence>
<dbReference type="GO" id="GO:0004222">
    <property type="term" value="F:metalloendopeptidase activity"/>
    <property type="evidence" value="ECO:0007669"/>
    <property type="project" value="InterPro"/>
</dbReference>
<sequence>MRGLLFSPFGKSSCVPSRGLCCLELDRLASRPRSFAVLFFVCSLCGCAPIVPPAAPPAATGVPVAAPRTIAPESPVSAEHKRMVAMFDGEYHHAAAEHYLNEVLVKLARAGAASDPNLPYRVTLLNSPTVNAFALPPNDLYVTRGLLALANDTSEVAAVMAHEISHITARHAMQRAEEERRAAVISKAAAIIQNKQRGQEVEAVAKRTLARFSRQQELDADQSGIRIIAKAGYDPYGASRFLSALGRSTELRNALIGQGGGDRLDILATHPSTPERVEQAIAAARQIGAPGIGSTGRNSYLSAINGVMFGDDPANGAIRGLKFIHPRLGFGFVAPEGFMLENSAQAVLGIAAGGNEALRLDSVKLPQTTALETYANSGWIDGLIASSLTPVTVDGAPALLAHAEAGEWHFRIAVIRFDTQQVYRLIFATRVMTDDAERRFQASIDSFHRISPEEARGVHPLHIEIVTAEAGDTPETMAKKMVVPNRPLDYFLLINGREPDSVLRPDERYKIVVE</sequence>
<comment type="cofactor">
    <cofactor evidence="1">
        <name>Zn(2+)</name>
        <dbReference type="ChEBI" id="CHEBI:29105"/>
    </cofactor>
</comment>
<gene>
    <name evidence="8" type="ordered locus">Bind_3160</name>
</gene>
<dbReference type="Proteomes" id="UP000001695">
    <property type="component" value="Chromosome"/>
</dbReference>
<dbReference type="PANTHER" id="PTHR22726:SF1">
    <property type="entry name" value="METALLOENDOPEPTIDASE OMA1, MITOCHONDRIAL"/>
    <property type="match status" value="1"/>
</dbReference>
<evidence type="ECO:0000256" key="6">
    <source>
        <dbReference type="ARBA" id="ARBA00023049"/>
    </source>
</evidence>
<dbReference type="GO" id="GO:0016020">
    <property type="term" value="C:membrane"/>
    <property type="evidence" value="ECO:0007669"/>
    <property type="project" value="TreeGrafter"/>
</dbReference>
<dbReference type="PANTHER" id="PTHR22726">
    <property type="entry name" value="METALLOENDOPEPTIDASE OMA1"/>
    <property type="match status" value="1"/>
</dbReference>
<keyword evidence="3" id="KW-0479">Metal-binding</keyword>
<keyword evidence="6" id="KW-0482">Metalloprotease</keyword>
<dbReference type="KEGG" id="bid:Bind_3160"/>
<dbReference type="AlphaFoldDB" id="B2ICC4"/>
<evidence type="ECO:0000313" key="8">
    <source>
        <dbReference type="EMBL" id="ACB96721.1"/>
    </source>
</evidence>
<keyword evidence="2" id="KW-0645">Protease</keyword>
<keyword evidence="4" id="KW-0378">Hydrolase</keyword>